<evidence type="ECO:0000256" key="8">
    <source>
        <dbReference type="ARBA" id="ARBA00023239"/>
    </source>
</evidence>
<dbReference type="SUPFAM" id="SSF51569">
    <property type="entry name" value="Aldolase"/>
    <property type="match status" value="1"/>
</dbReference>
<dbReference type="PIRSF" id="PIRSF001365">
    <property type="entry name" value="DHDPS"/>
    <property type="match status" value="1"/>
</dbReference>
<dbReference type="SMART" id="SM01130">
    <property type="entry name" value="DHDPS"/>
    <property type="match status" value="1"/>
</dbReference>
<dbReference type="EMBL" id="VSSQ01019505">
    <property type="protein sequence ID" value="MPM63590.1"/>
    <property type="molecule type" value="Genomic_DNA"/>
</dbReference>
<evidence type="ECO:0000313" key="11">
    <source>
        <dbReference type="EMBL" id="MPM63590.1"/>
    </source>
</evidence>
<dbReference type="PROSITE" id="PS00666">
    <property type="entry name" value="DHDPS_2"/>
    <property type="match status" value="1"/>
</dbReference>
<dbReference type="InterPro" id="IPR020625">
    <property type="entry name" value="Schiff_base-form_aldolases_AS"/>
</dbReference>
<dbReference type="GO" id="GO:0008840">
    <property type="term" value="F:4-hydroxy-tetrahydrodipicolinate synthase activity"/>
    <property type="evidence" value="ECO:0007669"/>
    <property type="project" value="UniProtKB-EC"/>
</dbReference>
<keyword evidence="5" id="KW-0028">Amino-acid biosynthesis</keyword>
<evidence type="ECO:0000256" key="9">
    <source>
        <dbReference type="ARBA" id="ARBA00023270"/>
    </source>
</evidence>
<keyword evidence="8 11" id="KW-0456">Lyase</keyword>
<evidence type="ECO:0000256" key="3">
    <source>
        <dbReference type="ARBA" id="ARBA00012086"/>
    </source>
</evidence>
<evidence type="ECO:0000256" key="7">
    <source>
        <dbReference type="ARBA" id="ARBA00023154"/>
    </source>
</evidence>
<accession>A0A645BDQ4</accession>
<keyword evidence="9" id="KW-0704">Schiff base</keyword>
<evidence type="ECO:0000256" key="2">
    <source>
        <dbReference type="ARBA" id="ARBA00005120"/>
    </source>
</evidence>
<dbReference type="EC" id="4.3.3.7" evidence="3"/>
<dbReference type="AlphaFoldDB" id="A0A645BDQ4"/>
<sequence>MKVPYFGRLLTAMVTPMNQDGSINYEAMADFADWLIDNGSDGLVVCGTTGESPTISTEEKLELFRTVVKRVNKRVPVIAGTGSNNTAGTIELTKAAEATGVDGFLVVGPYYNKPPQEGFYQHFKAIADVTELPVIVYNVPGRTSSNILPQTVVRLAQDCKNIVAIKEAAGCVSQVAELYSVLPEDFSIYSGDDLLILPFMSVGATGLISVVSNTGGQLLQDIMQAYEAGKVKEAMDLNAKMLPVAKAMFITTNPIPVKEAVSMLTPINAGPVRLPLVPMSPAEKEKVCDVFKEHGLMK</sequence>
<evidence type="ECO:0000256" key="4">
    <source>
        <dbReference type="ARBA" id="ARBA00022490"/>
    </source>
</evidence>
<dbReference type="InterPro" id="IPR005263">
    <property type="entry name" value="DapA"/>
</dbReference>
<comment type="function">
    <text evidence="1">Catalyzes the condensation of (S)-aspartate-beta-semialdehyde [(S)-ASA] and pyruvate to 4-hydroxy-tetrahydrodipicolinate (HTPA).</text>
</comment>
<proteinExistence type="inferred from homology"/>
<gene>
    <name evidence="11" type="primary">dapA_47</name>
    <name evidence="11" type="ORF">SDC9_110471</name>
</gene>
<dbReference type="NCBIfam" id="TIGR00674">
    <property type="entry name" value="dapA"/>
    <property type="match status" value="1"/>
</dbReference>
<dbReference type="UniPathway" id="UPA00034">
    <property type="reaction ID" value="UER00017"/>
</dbReference>
<dbReference type="PANTHER" id="PTHR12128">
    <property type="entry name" value="DIHYDRODIPICOLINATE SYNTHASE"/>
    <property type="match status" value="1"/>
</dbReference>
<dbReference type="Pfam" id="PF00701">
    <property type="entry name" value="DHDPS"/>
    <property type="match status" value="1"/>
</dbReference>
<dbReference type="InterPro" id="IPR002220">
    <property type="entry name" value="DapA-like"/>
</dbReference>
<dbReference type="HAMAP" id="MF_00418">
    <property type="entry name" value="DapA"/>
    <property type="match status" value="1"/>
</dbReference>
<comment type="pathway">
    <text evidence="2">Amino-acid biosynthesis; L-lysine biosynthesis via DAP pathway; (S)-tetrahydrodipicolinate from L-aspartate: step 3/4.</text>
</comment>
<dbReference type="GO" id="GO:0009089">
    <property type="term" value="P:lysine biosynthetic process via diaminopimelate"/>
    <property type="evidence" value="ECO:0007669"/>
    <property type="project" value="UniProtKB-UniPathway"/>
</dbReference>
<reference evidence="11" key="1">
    <citation type="submission" date="2019-08" db="EMBL/GenBank/DDBJ databases">
        <authorList>
            <person name="Kucharzyk K."/>
            <person name="Murdoch R.W."/>
            <person name="Higgins S."/>
            <person name="Loffler F."/>
        </authorList>
    </citation>
    <scope>NUCLEOTIDE SEQUENCE</scope>
</reference>
<dbReference type="GO" id="GO:0005829">
    <property type="term" value="C:cytosol"/>
    <property type="evidence" value="ECO:0007669"/>
    <property type="project" value="TreeGrafter"/>
</dbReference>
<dbReference type="InterPro" id="IPR020624">
    <property type="entry name" value="Schiff_base-form_aldolases_CS"/>
</dbReference>
<comment type="caution">
    <text evidence="11">The sequence shown here is derived from an EMBL/GenBank/DDBJ whole genome shotgun (WGS) entry which is preliminary data.</text>
</comment>
<evidence type="ECO:0000256" key="5">
    <source>
        <dbReference type="ARBA" id="ARBA00022605"/>
    </source>
</evidence>
<dbReference type="CDD" id="cd00950">
    <property type="entry name" value="DHDPS"/>
    <property type="match status" value="1"/>
</dbReference>
<keyword evidence="4" id="KW-0963">Cytoplasm</keyword>
<name>A0A645BDQ4_9ZZZZ</name>
<dbReference type="InterPro" id="IPR013785">
    <property type="entry name" value="Aldolase_TIM"/>
</dbReference>
<keyword evidence="6" id="KW-0220">Diaminopimelate biosynthesis</keyword>
<dbReference type="PANTHER" id="PTHR12128:SF66">
    <property type="entry name" value="4-HYDROXY-2-OXOGLUTARATE ALDOLASE, MITOCHONDRIAL"/>
    <property type="match status" value="1"/>
</dbReference>
<comment type="catalytic activity">
    <reaction evidence="10">
        <text>L-aspartate 4-semialdehyde + pyruvate = (2S,4S)-4-hydroxy-2,3,4,5-tetrahydrodipicolinate + H2O + H(+)</text>
        <dbReference type="Rhea" id="RHEA:34171"/>
        <dbReference type="ChEBI" id="CHEBI:15361"/>
        <dbReference type="ChEBI" id="CHEBI:15377"/>
        <dbReference type="ChEBI" id="CHEBI:15378"/>
        <dbReference type="ChEBI" id="CHEBI:67139"/>
        <dbReference type="ChEBI" id="CHEBI:537519"/>
        <dbReference type="EC" id="4.3.3.7"/>
    </reaction>
</comment>
<dbReference type="PROSITE" id="PS00665">
    <property type="entry name" value="DHDPS_1"/>
    <property type="match status" value="1"/>
</dbReference>
<evidence type="ECO:0000256" key="1">
    <source>
        <dbReference type="ARBA" id="ARBA00003294"/>
    </source>
</evidence>
<dbReference type="GO" id="GO:0019877">
    <property type="term" value="P:diaminopimelate biosynthetic process"/>
    <property type="evidence" value="ECO:0007669"/>
    <property type="project" value="UniProtKB-KW"/>
</dbReference>
<protein>
    <recommendedName>
        <fullName evidence="3">4-hydroxy-tetrahydrodipicolinate synthase</fullName>
        <ecNumber evidence="3">4.3.3.7</ecNumber>
    </recommendedName>
</protein>
<dbReference type="PRINTS" id="PR00146">
    <property type="entry name" value="DHPICSNTHASE"/>
</dbReference>
<organism evidence="11">
    <name type="scientific">bioreactor metagenome</name>
    <dbReference type="NCBI Taxonomy" id="1076179"/>
    <lineage>
        <taxon>unclassified sequences</taxon>
        <taxon>metagenomes</taxon>
        <taxon>ecological metagenomes</taxon>
    </lineage>
</organism>
<dbReference type="Gene3D" id="3.20.20.70">
    <property type="entry name" value="Aldolase class I"/>
    <property type="match status" value="1"/>
</dbReference>
<keyword evidence="7" id="KW-0457">Lysine biosynthesis</keyword>
<evidence type="ECO:0000256" key="6">
    <source>
        <dbReference type="ARBA" id="ARBA00022915"/>
    </source>
</evidence>
<evidence type="ECO:0000256" key="10">
    <source>
        <dbReference type="ARBA" id="ARBA00047836"/>
    </source>
</evidence>